<gene>
    <name evidence="3" type="ORF">WB403_36585</name>
</gene>
<protein>
    <submittedName>
        <fullName evidence="3">Transposase</fullName>
    </submittedName>
</protein>
<keyword evidence="4" id="KW-1185">Reference proteome</keyword>
<comment type="caution">
    <text evidence="3">The sequence shown here is derived from an EMBL/GenBank/DDBJ whole genome shotgun (WGS) entry which is preliminary data.</text>
</comment>
<organism evidence="3 4">
    <name type="scientific">Streptomyces brasiliscabiei</name>
    <dbReference type="NCBI Taxonomy" id="2736302"/>
    <lineage>
        <taxon>Bacteria</taxon>
        <taxon>Bacillati</taxon>
        <taxon>Actinomycetota</taxon>
        <taxon>Actinomycetes</taxon>
        <taxon>Kitasatosporales</taxon>
        <taxon>Streptomycetaceae</taxon>
        <taxon>Streptomyces</taxon>
    </lineage>
</organism>
<feature type="domain" description="Transposase DDE" evidence="2">
    <location>
        <begin position="13"/>
        <end position="115"/>
    </location>
</feature>
<name>A0ABU8GN76_9ACTN</name>
<dbReference type="Pfam" id="PF13751">
    <property type="entry name" value="DDE_Tnp_1_6"/>
    <property type="match status" value="1"/>
</dbReference>
<accession>A0ABU8GN76</accession>
<dbReference type="EMBL" id="JBBAYM010000030">
    <property type="protein sequence ID" value="MEI5614658.1"/>
    <property type="molecule type" value="Genomic_DNA"/>
</dbReference>
<dbReference type="Proteomes" id="UP001365781">
    <property type="component" value="Unassembled WGS sequence"/>
</dbReference>
<sequence>MVQRTTSPTAAPLTVARFTKSQCQPCPARAQCTASREGTRTVGFPPRELRDLQLRVRTKQQTPESKTRYAVRSGVEGTVNEFAHGHGMRHCRCRGQGKAHIQHILTAIAVNIERLSGLPPHRGNPHAPPAGCLPEPPRPARDTPAEVLANPRHLTSATPRSPTESSSAFHAHPILFATHQVS</sequence>
<proteinExistence type="predicted"/>
<reference evidence="3 4" key="1">
    <citation type="submission" date="2024-03" db="EMBL/GenBank/DDBJ databases">
        <title>First Report of Pectobacterium brasiliscabiei causing potato scab in china.</title>
        <authorList>
            <person name="Handique U."/>
        </authorList>
    </citation>
    <scope>NUCLEOTIDE SEQUENCE [LARGE SCALE GENOMIC DNA]</scope>
    <source>
        <strain evidence="3 4">ZRIMU1503</strain>
    </source>
</reference>
<evidence type="ECO:0000259" key="2">
    <source>
        <dbReference type="Pfam" id="PF13751"/>
    </source>
</evidence>
<evidence type="ECO:0000256" key="1">
    <source>
        <dbReference type="SAM" id="MobiDB-lite"/>
    </source>
</evidence>
<evidence type="ECO:0000313" key="4">
    <source>
        <dbReference type="Proteomes" id="UP001365781"/>
    </source>
</evidence>
<feature type="region of interest" description="Disordered" evidence="1">
    <location>
        <begin position="116"/>
        <end position="171"/>
    </location>
</feature>
<evidence type="ECO:0000313" key="3">
    <source>
        <dbReference type="EMBL" id="MEI5614658.1"/>
    </source>
</evidence>
<feature type="compositionally biased region" description="Polar residues" evidence="1">
    <location>
        <begin position="153"/>
        <end position="168"/>
    </location>
</feature>
<dbReference type="InterPro" id="IPR025668">
    <property type="entry name" value="Tnp_DDE_dom"/>
</dbReference>